<keyword evidence="3" id="KW-1185">Reference proteome</keyword>
<organism evidence="2 3">
    <name type="scientific">Phialemonium thermophilum</name>
    <dbReference type="NCBI Taxonomy" id="223376"/>
    <lineage>
        <taxon>Eukaryota</taxon>
        <taxon>Fungi</taxon>
        <taxon>Dikarya</taxon>
        <taxon>Ascomycota</taxon>
        <taxon>Pezizomycotina</taxon>
        <taxon>Sordariomycetes</taxon>
        <taxon>Sordariomycetidae</taxon>
        <taxon>Cephalothecales</taxon>
        <taxon>Cephalothecaceae</taxon>
        <taxon>Phialemonium</taxon>
    </lineage>
</organism>
<gene>
    <name evidence="2" type="ORF">VTK73DRAFT_755</name>
</gene>
<dbReference type="EMBL" id="JAZHXJ010001167">
    <property type="protein sequence ID" value="KAL1845274.1"/>
    <property type="molecule type" value="Genomic_DNA"/>
</dbReference>
<accession>A0ABR3VUD4</accession>
<name>A0ABR3VUD4_9PEZI</name>
<feature type="region of interest" description="Disordered" evidence="1">
    <location>
        <begin position="1"/>
        <end position="20"/>
    </location>
</feature>
<reference evidence="2 3" key="1">
    <citation type="journal article" date="2024" name="Commun. Biol.">
        <title>Comparative genomic analysis of thermophilic fungi reveals convergent evolutionary adaptations and gene losses.</title>
        <authorList>
            <person name="Steindorff A.S."/>
            <person name="Aguilar-Pontes M.V."/>
            <person name="Robinson A.J."/>
            <person name="Andreopoulos B."/>
            <person name="LaButti K."/>
            <person name="Kuo A."/>
            <person name="Mondo S."/>
            <person name="Riley R."/>
            <person name="Otillar R."/>
            <person name="Haridas S."/>
            <person name="Lipzen A."/>
            <person name="Grimwood J."/>
            <person name="Schmutz J."/>
            <person name="Clum A."/>
            <person name="Reid I.D."/>
            <person name="Moisan M.C."/>
            <person name="Butler G."/>
            <person name="Nguyen T.T.M."/>
            <person name="Dewar K."/>
            <person name="Conant G."/>
            <person name="Drula E."/>
            <person name="Henrissat B."/>
            <person name="Hansel C."/>
            <person name="Singer S."/>
            <person name="Hutchinson M.I."/>
            <person name="de Vries R.P."/>
            <person name="Natvig D.O."/>
            <person name="Powell A.J."/>
            <person name="Tsang A."/>
            <person name="Grigoriev I.V."/>
        </authorList>
    </citation>
    <scope>NUCLEOTIDE SEQUENCE [LARGE SCALE GENOMIC DNA]</scope>
    <source>
        <strain evidence="2 3">ATCC 24622</strain>
    </source>
</reference>
<protein>
    <submittedName>
        <fullName evidence="2">Uncharacterized protein</fullName>
    </submittedName>
</protein>
<evidence type="ECO:0000313" key="3">
    <source>
        <dbReference type="Proteomes" id="UP001586593"/>
    </source>
</evidence>
<dbReference type="Proteomes" id="UP001586593">
    <property type="component" value="Unassembled WGS sequence"/>
</dbReference>
<comment type="caution">
    <text evidence="2">The sequence shown here is derived from an EMBL/GenBank/DDBJ whole genome shotgun (WGS) entry which is preliminary data.</text>
</comment>
<evidence type="ECO:0000313" key="2">
    <source>
        <dbReference type="EMBL" id="KAL1845274.1"/>
    </source>
</evidence>
<sequence>MTDVHGQPSHGRRTEQSPRDTLVLHLCATDSSIDQEKCQQKMRSLRDHPSGFGSVMPMMTSSTRIFSCSIGLPLSTEVRQGR</sequence>
<proteinExistence type="predicted"/>
<evidence type="ECO:0000256" key="1">
    <source>
        <dbReference type="SAM" id="MobiDB-lite"/>
    </source>
</evidence>